<sequence>MGEELCAWIHLEEGAKEFDVKEYLKGKIPKYCIYVTEFPKTLSGKVKKFEMKATSIEILRLKSK</sequence>
<keyword evidence="2" id="KW-1185">Reference proteome</keyword>
<name>A0A7T8HKB2_CALRO</name>
<dbReference type="Proteomes" id="UP000595437">
    <property type="component" value="Chromosome 8"/>
</dbReference>
<reference evidence="2" key="1">
    <citation type="submission" date="2021-01" db="EMBL/GenBank/DDBJ databases">
        <title>Caligus Genome Assembly.</title>
        <authorList>
            <person name="Gallardo-Escarate C."/>
        </authorList>
    </citation>
    <scope>NUCLEOTIDE SEQUENCE [LARGE SCALE GENOMIC DNA]</scope>
</reference>
<dbReference type="AlphaFoldDB" id="A0A7T8HKB2"/>
<protein>
    <recommendedName>
        <fullName evidence="3">AMP-binding enzyme C-terminal domain-containing protein</fullName>
    </recommendedName>
</protein>
<dbReference type="SUPFAM" id="SSF56801">
    <property type="entry name" value="Acetyl-CoA synthetase-like"/>
    <property type="match status" value="1"/>
</dbReference>
<accession>A0A7T8HKB2</accession>
<dbReference type="Gene3D" id="3.30.300.30">
    <property type="match status" value="1"/>
</dbReference>
<gene>
    <name evidence="1" type="ORF">FKW44_012234</name>
</gene>
<evidence type="ECO:0000313" key="1">
    <source>
        <dbReference type="EMBL" id="QQP51030.1"/>
    </source>
</evidence>
<dbReference type="InterPro" id="IPR045851">
    <property type="entry name" value="AMP-bd_C_sf"/>
</dbReference>
<dbReference type="OrthoDB" id="10253115at2759"/>
<proteinExistence type="predicted"/>
<evidence type="ECO:0000313" key="2">
    <source>
        <dbReference type="Proteomes" id="UP000595437"/>
    </source>
</evidence>
<organism evidence="1 2">
    <name type="scientific">Caligus rogercresseyi</name>
    <name type="common">Sea louse</name>
    <dbReference type="NCBI Taxonomy" id="217165"/>
    <lineage>
        <taxon>Eukaryota</taxon>
        <taxon>Metazoa</taxon>
        <taxon>Ecdysozoa</taxon>
        <taxon>Arthropoda</taxon>
        <taxon>Crustacea</taxon>
        <taxon>Multicrustacea</taxon>
        <taxon>Hexanauplia</taxon>
        <taxon>Copepoda</taxon>
        <taxon>Siphonostomatoida</taxon>
        <taxon>Caligidae</taxon>
        <taxon>Caligus</taxon>
    </lineage>
</organism>
<dbReference type="EMBL" id="CP045897">
    <property type="protein sequence ID" value="QQP51030.1"/>
    <property type="molecule type" value="Genomic_DNA"/>
</dbReference>
<evidence type="ECO:0008006" key="3">
    <source>
        <dbReference type="Google" id="ProtNLM"/>
    </source>
</evidence>